<gene>
    <name evidence="1" type="ORF">EVAR_102885_1</name>
</gene>
<organism evidence="1 2">
    <name type="scientific">Eumeta variegata</name>
    <name type="common">Bagworm moth</name>
    <name type="synonym">Eumeta japonica</name>
    <dbReference type="NCBI Taxonomy" id="151549"/>
    <lineage>
        <taxon>Eukaryota</taxon>
        <taxon>Metazoa</taxon>
        <taxon>Ecdysozoa</taxon>
        <taxon>Arthropoda</taxon>
        <taxon>Hexapoda</taxon>
        <taxon>Insecta</taxon>
        <taxon>Pterygota</taxon>
        <taxon>Neoptera</taxon>
        <taxon>Endopterygota</taxon>
        <taxon>Lepidoptera</taxon>
        <taxon>Glossata</taxon>
        <taxon>Ditrysia</taxon>
        <taxon>Tineoidea</taxon>
        <taxon>Psychidae</taxon>
        <taxon>Oiketicinae</taxon>
        <taxon>Eumeta</taxon>
    </lineage>
</organism>
<evidence type="ECO:0000313" key="1">
    <source>
        <dbReference type="EMBL" id="GBP27630.1"/>
    </source>
</evidence>
<proteinExistence type="predicted"/>
<dbReference type="Proteomes" id="UP000299102">
    <property type="component" value="Unassembled WGS sequence"/>
</dbReference>
<reference evidence="1 2" key="1">
    <citation type="journal article" date="2019" name="Commun. Biol.">
        <title>The bagworm genome reveals a unique fibroin gene that provides high tensile strength.</title>
        <authorList>
            <person name="Kono N."/>
            <person name="Nakamura H."/>
            <person name="Ohtoshi R."/>
            <person name="Tomita M."/>
            <person name="Numata K."/>
            <person name="Arakawa K."/>
        </authorList>
    </citation>
    <scope>NUCLEOTIDE SEQUENCE [LARGE SCALE GENOMIC DNA]</scope>
</reference>
<evidence type="ECO:0000313" key="2">
    <source>
        <dbReference type="Proteomes" id="UP000299102"/>
    </source>
</evidence>
<dbReference type="AlphaFoldDB" id="A0A4C1UN76"/>
<protein>
    <submittedName>
        <fullName evidence="1">Uncharacterized protein</fullName>
    </submittedName>
</protein>
<dbReference type="EMBL" id="BGZK01000196">
    <property type="protein sequence ID" value="GBP27630.1"/>
    <property type="molecule type" value="Genomic_DNA"/>
</dbReference>
<name>A0A4C1UN76_EUMVA</name>
<accession>A0A4C1UN76</accession>
<sequence length="122" mass="13631">MGIMIPLGFALHQNVSGIIHRGAPTRYGSAFAFRIVPDSLPALGHISYRLMRCRYKFFFVEVGINLHVVSQAVISVGTVKATFLISSRRPPAQKQHGPFVCANISETLAEVEFYYEEEEDKS</sequence>
<keyword evidence="2" id="KW-1185">Reference proteome</keyword>
<comment type="caution">
    <text evidence="1">The sequence shown here is derived from an EMBL/GenBank/DDBJ whole genome shotgun (WGS) entry which is preliminary data.</text>
</comment>